<dbReference type="PATRIC" id="fig|1214101.3.peg.313"/>
<dbReference type="RefSeq" id="WP_015655098.1">
    <property type="nucleotide sequence ID" value="NC_020504.1"/>
</dbReference>
<dbReference type="HOGENOM" id="CLU_778243_0_0_11"/>
<name>K4QUN9_STRDJ</name>
<accession>K4QUN9</accession>
<keyword evidence="2" id="KW-1185">Reference proteome</keyword>
<evidence type="ECO:0000313" key="2">
    <source>
        <dbReference type="Proteomes" id="UP000008043"/>
    </source>
</evidence>
<dbReference type="KEGG" id="sdv:BN159_0314"/>
<reference evidence="1 2" key="1">
    <citation type="journal article" date="2012" name="J. Bacteriol.">
        <title>Genome sequence of the bacterium Streptomyces davawensis JCM 4913 and heterologous production of the unique antibiotic roseoflavin.</title>
        <authorList>
            <person name="Jankowitsch F."/>
            <person name="Schwarz J."/>
            <person name="Ruckert C."/>
            <person name="Gust B."/>
            <person name="Szczepanowski R."/>
            <person name="Blom J."/>
            <person name="Pelzer S."/>
            <person name="Kalinowski J."/>
            <person name="Mack M."/>
        </authorList>
    </citation>
    <scope>NUCLEOTIDE SEQUENCE [LARGE SCALE GENOMIC DNA]</scope>
    <source>
        <strain evidence="2">DSM 101723 / JCM 4913 / KCC S-0913 / 768</strain>
    </source>
</reference>
<dbReference type="AlphaFoldDB" id="K4QUN9"/>
<evidence type="ECO:0000313" key="1">
    <source>
        <dbReference type="EMBL" id="CCK24693.1"/>
    </source>
</evidence>
<proteinExistence type="predicted"/>
<organism evidence="1 2">
    <name type="scientific">Streptomyces davaonensis (strain DSM 101723 / JCM 4913 / KCC S-0913 / 768)</name>
    <dbReference type="NCBI Taxonomy" id="1214101"/>
    <lineage>
        <taxon>Bacteria</taxon>
        <taxon>Bacillati</taxon>
        <taxon>Actinomycetota</taxon>
        <taxon>Actinomycetes</taxon>
        <taxon>Kitasatosporales</taxon>
        <taxon>Streptomycetaceae</taxon>
        <taxon>Streptomyces</taxon>
    </lineage>
</organism>
<gene>
    <name evidence="1" type="ORF">BN159_0314</name>
</gene>
<protein>
    <submittedName>
        <fullName evidence="1">Uncharacterized protein</fullName>
    </submittedName>
</protein>
<dbReference type="Proteomes" id="UP000008043">
    <property type="component" value="Chromosome"/>
</dbReference>
<sequence length="356" mass="38428">MSWSFIVQITDCASGRPVDGATVHVKGYYEYEDQVPAESWTAIADGQGRLAIEAMDSVIVVDALVGKPGYVAGLLRFEPDAAGTIVQGCLQPAAASSGTRRPEALRVTGWGEAHVDIEWWNPEPYQDILVGWSDATVSPGVHNQQELPGSATAARLSIPLAQEHAYDLKVEGYGSAHGWSGWTQIVWTRPADGPIPVDAESQPLWRWCEKCKGLIYADAAATSMSVGVVTGFNRDCNAGGVHRVTHSGKYEPFHGPQAPSLVGRTQVGWRWCRACSALFYIGYGSGACNDGGGHDAVESGDYYLYYERNPPGTQANWRWCNRCQSLAFDDGVPGVCFDRGAHDYGGSGNYAVVHLP</sequence>
<dbReference type="OrthoDB" id="5148901at2"/>
<dbReference type="EMBL" id="HE971709">
    <property type="protein sequence ID" value="CCK24693.1"/>
    <property type="molecule type" value="Genomic_DNA"/>
</dbReference>